<gene>
    <name evidence="7" type="ORF">DWY29_07740</name>
</gene>
<dbReference type="GO" id="GO:0005524">
    <property type="term" value="F:ATP binding"/>
    <property type="evidence" value="ECO:0007669"/>
    <property type="project" value="UniProtKB-KW"/>
</dbReference>
<dbReference type="InterPro" id="IPR027417">
    <property type="entry name" value="P-loop_NTPase"/>
</dbReference>
<feature type="domain" description="DNA2/NAM7 helicase-like C-terminal" evidence="6">
    <location>
        <begin position="890"/>
        <end position="1049"/>
    </location>
</feature>
<evidence type="ECO:0000313" key="8">
    <source>
        <dbReference type="Proteomes" id="UP000285820"/>
    </source>
</evidence>
<dbReference type="InterPro" id="IPR050534">
    <property type="entry name" value="Coronavir_polyprotein_1ab"/>
</dbReference>
<protein>
    <recommendedName>
        <fullName evidence="6">DNA2/NAM7 helicase-like C-terminal domain-containing protein</fullName>
    </recommendedName>
</protein>
<dbReference type="Pfam" id="PF13087">
    <property type="entry name" value="AAA_12"/>
    <property type="match status" value="1"/>
</dbReference>
<dbReference type="AlphaFoldDB" id="A0A3R5YJY8"/>
<keyword evidence="1" id="KW-0547">Nucleotide-binding</keyword>
<evidence type="ECO:0000256" key="4">
    <source>
        <dbReference type="ARBA" id="ARBA00022840"/>
    </source>
</evidence>
<dbReference type="InterPro" id="IPR041679">
    <property type="entry name" value="DNA2/NAM7-like_C"/>
</dbReference>
<dbReference type="GO" id="GO:0043139">
    <property type="term" value="F:5'-3' DNA helicase activity"/>
    <property type="evidence" value="ECO:0007669"/>
    <property type="project" value="TreeGrafter"/>
</dbReference>
<name>A0A3R5YJY8_9FIRM</name>
<dbReference type="SUPFAM" id="SSF52540">
    <property type="entry name" value="P-loop containing nucleoside triphosphate hydrolases"/>
    <property type="match status" value="2"/>
</dbReference>
<reference evidence="7 8" key="1">
    <citation type="submission" date="2018-08" db="EMBL/GenBank/DDBJ databases">
        <title>A genome reference for cultivated species of the human gut microbiota.</title>
        <authorList>
            <person name="Zou Y."/>
            <person name="Xue W."/>
            <person name="Luo G."/>
        </authorList>
    </citation>
    <scope>NUCLEOTIDE SEQUENCE [LARGE SCALE GENOMIC DNA]</scope>
    <source>
        <strain evidence="7 8">AF24-4</strain>
    </source>
</reference>
<feature type="coiled-coil region" evidence="5">
    <location>
        <begin position="516"/>
        <end position="571"/>
    </location>
</feature>
<keyword evidence="5" id="KW-0175">Coiled coil</keyword>
<keyword evidence="2" id="KW-0378">Hydrolase</keyword>
<keyword evidence="4" id="KW-0067">ATP-binding</keyword>
<evidence type="ECO:0000256" key="5">
    <source>
        <dbReference type="SAM" id="Coils"/>
    </source>
</evidence>
<dbReference type="PANTHER" id="PTHR43788">
    <property type="entry name" value="DNA2/NAM7 HELICASE FAMILY MEMBER"/>
    <property type="match status" value="1"/>
</dbReference>
<proteinExistence type="predicted"/>
<dbReference type="Proteomes" id="UP000285820">
    <property type="component" value="Unassembled WGS sequence"/>
</dbReference>
<sequence length="1076" mass="125707">MRTKSAARKEYIVFMNNDTLLYWHKLENFYPYILEEQHNEKIKSFKIARECDYPDLENPTIQENNCVRYYEVYLGIFRVKSALDVIAKQMNAEKEFRDDSNETSCFCKFRLKADGKFDETSFRISSFPWAINRVKQKQIELNQWDDDFHEYETRLFMQLFAWDEVVDYEKCRQIVNRIKSELSWNIEFSGCWMRIDRVVGEKKDNQSQEHTAVVEEEDRQIDELIKANDLLNSFYVRDLENVINNVSKQNYGQALEQYLNHNSDKRIDVEHDKDALFAIFDPKTMPYGKWPSGYSLRSMQQLAVNIAMNQKEGYTPVFSVNGPPGTGKTTLLRDVVAANVVERAIALCEYEKPDDVFVKEIGIISYNRYNNTIKEIDDKLKKYTMLVVTNNNAAAKNITMELPDIKSISKEYQDKYTYFNQISDQVLKRKTWGMCAAALGNRKNCSAFIDVFWPLKKEEDEFFDFNRYLRTIQTQKTAMQYKENWKAAKDRFSSVLKEVQTEYSKMDECYCTLKKIRRMQRNISEKERKLRAVRKRLSKLYMEKGEAEKSVQELEMQRLQMQKQKDEIRQQVLFFKIRYWICPKNEMIVAYKNIEKKENKCLHEKFEKQEKIRILIKLIKEKEDTEKQYGKEIEEQKQKIELQNQQIDNFKKEYDEYVPDDDYLMKLTESEKAQEYKTAQEKAPWNGKEINKLRETLFLEAMNLQRAFVENSSQMRDQLDAFSKMMRGNLSSTQLDKYAASLFQGFALAVPVISSTFASIGSFLRYVGREDIGLVLADESGQAMPQAAAGVIWRCRRVIAVGDPLQIEPVVTIHDKTIEFLKNYYKQSAFIASKTTSVQSLADAANNYIGIRELDGTNFYVGSPLLVHGRCQKRIFDIANIIAYNETMIYNTVDREESVCAWIDVKGQSQNKHFVLEQAKRILPIIKNEFIASWNKNGKSEIPSLFIISPFRNVKAGLASYYRDNDFLYHNICESNDVECKQNIKDWIRDNIGTIHTFQGKEADTVIICLGVDSGEKENGAVEWACGRPNILNVAVTRAKNNLYIVGDADKWASKPYFSTAYELCEKCTDIKISVS</sequence>
<evidence type="ECO:0000256" key="2">
    <source>
        <dbReference type="ARBA" id="ARBA00022801"/>
    </source>
</evidence>
<evidence type="ECO:0000313" key="7">
    <source>
        <dbReference type="EMBL" id="RGR68760.1"/>
    </source>
</evidence>
<feature type="coiled-coil region" evidence="5">
    <location>
        <begin position="619"/>
        <end position="653"/>
    </location>
</feature>
<keyword evidence="3" id="KW-0347">Helicase</keyword>
<dbReference type="Gene3D" id="3.40.50.300">
    <property type="entry name" value="P-loop containing nucleotide triphosphate hydrolases"/>
    <property type="match status" value="3"/>
</dbReference>
<dbReference type="GO" id="GO:0016787">
    <property type="term" value="F:hydrolase activity"/>
    <property type="evidence" value="ECO:0007669"/>
    <property type="project" value="UniProtKB-KW"/>
</dbReference>
<comment type="caution">
    <text evidence="7">The sequence shown here is derived from an EMBL/GenBank/DDBJ whole genome shotgun (WGS) entry which is preliminary data.</text>
</comment>
<evidence type="ECO:0000256" key="3">
    <source>
        <dbReference type="ARBA" id="ARBA00022806"/>
    </source>
</evidence>
<dbReference type="EMBL" id="QRUN01000008">
    <property type="protein sequence ID" value="RGR68760.1"/>
    <property type="molecule type" value="Genomic_DNA"/>
</dbReference>
<organism evidence="7 8">
    <name type="scientific">Roseburia inulinivorans</name>
    <dbReference type="NCBI Taxonomy" id="360807"/>
    <lineage>
        <taxon>Bacteria</taxon>
        <taxon>Bacillati</taxon>
        <taxon>Bacillota</taxon>
        <taxon>Clostridia</taxon>
        <taxon>Lachnospirales</taxon>
        <taxon>Lachnospiraceae</taxon>
        <taxon>Roseburia</taxon>
    </lineage>
</organism>
<evidence type="ECO:0000259" key="6">
    <source>
        <dbReference type="Pfam" id="PF13087"/>
    </source>
</evidence>
<dbReference type="PANTHER" id="PTHR43788:SF8">
    <property type="entry name" value="DNA-BINDING PROTEIN SMUBP-2"/>
    <property type="match status" value="1"/>
</dbReference>
<accession>A0A3R5YJY8</accession>
<evidence type="ECO:0000256" key="1">
    <source>
        <dbReference type="ARBA" id="ARBA00022741"/>
    </source>
</evidence>